<dbReference type="RefSeq" id="WP_116849302.1">
    <property type="nucleotide sequence ID" value="NZ_QTJU01000011.1"/>
</dbReference>
<dbReference type="AlphaFoldDB" id="A0A3E1NDS6"/>
<dbReference type="Pfam" id="PF11751">
    <property type="entry name" value="PorP_SprF"/>
    <property type="match status" value="1"/>
</dbReference>
<comment type="caution">
    <text evidence="2">The sequence shown here is derived from an EMBL/GenBank/DDBJ whole genome shotgun (WGS) entry which is preliminary data.</text>
</comment>
<name>A0A3E1NDS6_9BACT</name>
<reference evidence="2 3" key="1">
    <citation type="submission" date="2018-08" db="EMBL/GenBank/DDBJ databases">
        <title>Chitinophagaceae sp. K23C18032701, a novel bacterium isolated from forest soil.</title>
        <authorList>
            <person name="Wang C."/>
        </authorList>
    </citation>
    <scope>NUCLEOTIDE SEQUENCE [LARGE SCALE GENOMIC DNA]</scope>
    <source>
        <strain evidence="2 3">K23C18032701</strain>
    </source>
</reference>
<accession>A0A3E1NDS6</accession>
<proteinExistence type="predicted"/>
<dbReference type="NCBIfam" id="TIGR03519">
    <property type="entry name" value="T9SS_PorP_fam"/>
    <property type="match status" value="1"/>
</dbReference>
<feature type="chain" id="PRO_5017548228" evidence="1">
    <location>
        <begin position="24"/>
        <end position="337"/>
    </location>
</feature>
<evidence type="ECO:0000313" key="3">
    <source>
        <dbReference type="Proteomes" id="UP000261284"/>
    </source>
</evidence>
<keyword evidence="3" id="KW-1185">Reference proteome</keyword>
<dbReference type="EMBL" id="QTJU01000011">
    <property type="protein sequence ID" value="RFM26123.1"/>
    <property type="molecule type" value="Genomic_DNA"/>
</dbReference>
<dbReference type="InterPro" id="IPR019861">
    <property type="entry name" value="PorP/SprF_Bacteroidetes"/>
</dbReference>
<gene>
    <name evidence="2" type="ORF">DXN05_21185</name>
</gene>
<sequence>MKKIATSWILSLCCILSASHVSAQVDPHFTQYFAYPLWLNPALAGVMDGDYRVSANYRNQWSNIGSGYSSVGASGEFATDKNMNLGLNIMNQTAGNGGYNYLNAYASFAYTGIRFGSQGYQRLSLGIQAGLLNRRIDPSKLQFGDQWNPVTGYNPNNPTSEVITNSNYSHFDAGAGAVFYDGDPNKKVNAYIGGSAFHLTRPDDPFLSESKEKQKLPIRWDIHGGLRIAVSDNISLSPNFLYMRQGGADASSVGLYSAIKANTFTDLFLGCDVRFHDAVAPYVGFRYQNLQLGMNYDISTTKLGSLAGSTHSFEISISFIGRKPRQFPQENFVCPRL</sequence>
<evidence type="ECO:0000256" key="1">
    <source>
        <dbReference type="SAM" id="SignalP"/>
    </source>
</evidence>
<dbReference type="OrthoDB" id="1186563at2"/>
<protein>
    <submittedName>
        <fullName evidence="2">Type IX secretion system membrane protein PorP/SprF</fullName>
    </submittedName>
</protein>
<organism evidence="2 3">
    <name type="scientific">Deminuibacter soli</name>
    <dbReference type="NCBI Taxonomy" id="2291815"/>
    <lineage>
        <taxon>Bacteria</taxon>
        <taxon>Pseudomonadati</taxon>
        <taxon>Bacteroidota</taxon>
        <taxon>Chitinophagia</taxon>
        <taxon>Chitinophagales</taxon>
        <taxon>Chitinophagaceae</taxon>
        <taxon>Deminuibacter</taxon>
    </lineage>
</organism>
<evidence type="ECO:0000313" key="2">
    <source>
        <dbReference type="EMBL" id="RFM26123.1"/>
    </source>
</evidence>
<dbReference type="Proteomes" id="UP000261284">
    <property type="component" value="Unassembled WGS sequence"/>
</dbReference>
<feature type="signal peptide" evidence="1">
    <location>
        <begin position="1"/>
        <end position="23"/>
    </location>
</feature>
<keyword evidence="1" id="KW-0732">Signal</keyword>